<dbReference type="RefSeq" id="WP_398274807.1">
    <property type="nucleotide sequence ID" value="NZ_JBITLV010000001.1"/>
</dbReference>
<gene>
    <name evidence="3" type="ORF">ACIB24_02740</name>
</gene>
<protein>
    <submittedName>
        <fullName evidence="3">HNH endonuclease family protein</fullName>
    </submittedName>
</protein>
<keyword evidence="3" id="KW-0540">Nuclease</keyword>
<dbReference type="Pfam" id="PF07510">
    <property type="entry name" value="GmrSD_C"/>
    <property type="match status" value="1"/>
</dbReference>
<keyword evidence="3" id="KW-0255">Endonuclease</keyword>
<organism evidence="3 4">
    <name type="scientific">Spongisporangium articulatum</name>
    <dbReference type="NCBI Taxonomy" id="3362603"/>
    <lineage>
        <taxon>Bacteria</taxon>
        <taxon>Bacillati</taxon>
        <taxon>Actinomycetota</taxon>
        <taxon>Actinomycetes</taxon>
        <taxon>Kineosporiales</taxon>
        <taxon>Kineosporiaceae</taxon>
        <taxon>Spongisporangium</taxon>
    </lineage>
</organism>
<evidence type="ECO:0000313" key="4">
    <source>
        <dbReference type="Proteomes" id="UP001612915"/>
    </source>
</evidence>
<dbReference type="PANTHER" id="PTHR24094">
    <property type="entry name" value="SECRETED PROTEIN"/>
    <property type="match status" value="1"/>
</dbReference>
<keyword evidence="4" id="KW-1185">Reference proteome</keyword>
<accession>A0ABW8AK16</accession>
<evidence type="ECO:0000313" key="3">
    <source>
        <dbReference type="EMBL" id="MFI7585977.1"/>
    </source>
</evidence>
<dbReference type="Proteomes" id="UP001612915">
    <property type="component" value="Unassembled WGS sequence"/>
</dbReference>
<dbReference type="PROSITE" id="PS51257">
    <property type="entry name" value="PROKAR_LIPOPROTEIN"/>
    <property type="match status" value="1"/>
</dbReference>
<dbReference type="InterPro" id="IPR011089">
    <property type="entry name" value="GmrSD_C"/>
</dbReference>
<name>A0ABW8AK16_9ACTN</name>
<feature type="signal peptide" evidence="1">
    <location>
        <begin position="1"/>
        <end position="20"/>
    </location>
</feature>
<keyword evidence="3" id="KW-0378">Hydrolase</keyword>
<dbReference type="PANTHER" id="PTHR24094:SF15">
    <property type="entry name" value="AMP-DEPENDENT SYNTHETASE_LIGASE DOMAIN-CONTAINING PROTEIN-RELATED"/>
    <property type="match status" value="1"/>
</dbReference>
<dbReference type="EMBL" id="JBITLV010000001">
    <property type="protein sequence ID" value="MFI7585977.1"/>
    <property type="molecule type" value="Genomic_DNA"/>
</dbReference>
<dbReference type="GO" id="GO:0004519">
    <property type="term" value="F:endonuclease activity"/>
    <property type="evidence" value="ECO:0007669"/>
    <property type="project" value="UniProtKB-KW"/>
</dbReference>
<feature type="chain" id="PRO_5047149494" evidence="1">
    <location>
        <begin position="21"/>
        <end position="212"/>
    </location>
</feature>
<proteinExistence type="predicted"/>
<evidence type="ECO:0000259" key="2">
    <source>
        <dbReference type="Pfam" id="PF07510"/>
    </source>
</evidence>
<evidence type="ECO:0000256" key="1">
    <source>
        <dbReference type="SAM" id="SignalP"/>
    </source>
</evidence>
<comment type="caution">
    <text evidence="3">The sequence shown here is derived from an EMBL/GenBank/DDBJ whole genome shotgun (WGS) entry which is preliminary data.</text>
</comment>
<feature type="domain" description="GmrSD restriction endonucleases C-terminal" evidence="2">
    <location>
        <begin position="73"/>
        <end position="205"/>
    </location>
</feature>
<reference evidence="3 4" key="1">
    <citation type="submission" date="2024-10" db="EMBL/GenBank/DDBJ databases">
        <title>The Natural Products Discovery Center: Release of the First 8490 Sequenced Strains for Exploring Actinobacteria Biosynthetic Diversity.</title>
        <authorList>
            <person name="Kalkreuter E."/>
            <person name="Kautsar S.A."/>
            <person name="Yang D."/>
            <person name="Bader C.D."/>
            <person name="Teijaro C.N."/>
            <person name="Fluegel L."/>
            <person name="Davis C.M."/>
            <person name="Simpson J.R."/>
            <person name="Lauterbach L."/>
            <person name="Steele A.D."/>
            <person name="Gui C."/>
            <person name="Meng S."/>
            <person name="Li G."/>
            <person name="Viehrig K."/>
            <person name="Ye F."/>
            <person name="Su P."/>
            <person name="Kiefer A.F."/>
            <person name="Nichols A."/>
            <person name="Cepeda A.J."/>
            <person name="Yan W."/>
            <person name="Fan B."/>
            <person name="Jiang Y."/>
            <person name="Adhikari A."/>
            <person name="Zheng C.-J."/>
            <person name="Schuster L."/>
            <person name="Cowan T.M."/>
            <person name="Smanski M.J."/>
            <person name="Chevrette M.G."/>
            <person name="De Carvalho L.P.S."/>
            <person name="Shen B."/>
        </authorList>
    </citation>
    <scope>NUCLEOTIDE SEQUENCE [LARGE SCALE GENOMIC DNA]</scope>
    <source>
        <strain evidence="3 4">NPDC049639</strain>
    </source>
</reference>
<keyword evidence="1" id="KW-0732">Signal</keyword>
<sequence>MRRTLSLLACLTLFVSPALAGCEGLSTLSPAETVAPANLGDLKVRAESHADSYQREDFGSAWKDVDRNGCGQRDDVLARDLKNVKRKGRCTVVSGTLTDPYTGEKVTFRKAKAAQVQIDHRVALSEAWRSGAWAWGADRLERFANDLDNLTASAGAVNNAKSDYDAANWLPDGASRRCSYAKKVIAVKEKWSLSVDRAEAAALSRAIDKCPA</sequence>